<name>A0A6J7X7L6_9CAUD</name>
<accession>A0A6J7X7L6</accession>
<sequence length="216" mass="24650">MMNEEDEEFNRIEREAAMRQATNQPAPAQEPVLYQFRWTNPSGDNHPGSMMEWKPVEPSWNQTVEQKCAELAAYRYGGKPVYEVRALYATQQVTQHPCKWPTCQSEKVQQALADEIQQELVGSEQPAQPQQKPVAWVMFRQDEDGLEPIMFGGPGTAPDPATLKDRFVLKDVWLSPPAQRTWVGLTAEDRVELWKKNSSIDSFVNATEAKLKEKNT</sequence>
<evidence type="ECO:0000313" key="2">
    <source>
        <dbReference type="EMBL" id="CAB5224450.1"/>
    </source>
</evidence>
<protein>
    <submittedName>
        <fullName evidence="2">Uncharacterized protein</fullName>
    </submittedName>
</protein>
<dbReference type="EMBL" id="LR798335">
    <property type="protein sequence ID" value="CAB5224450.1"/>
    <property type="molecule type" value="Genomic_DNA"/>
</dbReference>
<gene>
    <name evidence="2" type="ORF">UFOVP393_82</name>
</gene>
<organism evidence="2">
    <name type="scientific">uncultured Caudovirales phage</name>
    <dbReference type="NCBI Taxonomy" id="2100421"/>
    <lineage>
        <taxon>Viruses</taxon>
        <taxon>Duplodnaviria</taxon>
        <taxon>Heunggongvirae</taxon>
        <taxon>Uroviricota</taxon>
        <taxon>Caudoviricetes</taxon>
        <taxon>Peduoviridae</taxon>
        <taxon>Maltschvirus</taxon>
        <taxon>Maltschvirus maltsch</taxon>
    </lineage>
</organism>
<proteinExistence type="predicted"/>
<reference evidence="2" key="1">
    <citation type="submission" date="2020-05" db="EMBL/GenBank/DDBJ databases">
        <authorList>
            <person name="Chiriac C."/>
            <person name="Salcher M."/>
            <person name="Ghai R."/>
            <person name="Kavagutti S V."/>
        </authorList>
    </citation>
    <scope>NUCLEOTIDE SEQUENCE</scope>
</reference>
<evidence type="ECO:0000256" key="1">
    <source>
        <dbReference type="SAM" id="MobiDB-lite"/>
    </source>
</evidence>
<feature type="region of interest" description="Disordered" evidence="1">
    <location>
        <begin position="1"/>
        <end position="31"/>
    </location>
</feature>